<evidence type="ECO:0000313" key="2">
    <source>
        <dbReference type="Proteomes" id="UP000282321"/>
    </source>
</evidence>
<dbReference type="Gene3D" id="3.20.20.80">
    <property type="entry name" value="Glycosidases"/>
    <property type="match status" value="1"/>
</dbReference>
<protein>
    <submittedName>
        <fullName evidence="1">Uncharacterized protein</fullName>
    </submittedName>
</protein>
<accession>A0A660S651</accession>
<evidence type="ECO:0000313" key="1">
    <source>
        <dbReference type="EMBL" id="RKX65319.1"/>
    </source>
</evidence>
<organism evidence="1 2">
    <name type="scientific">candidate division TA06 bacterium</name>
    <dbReference type="NCBI Taxonomy" id="2250710"/>
    <lineage>
        <taxon>Bacteria</taxon>
        <taxon>Bacteria division TA06</taxon>
    </lineage>
</organism>
<name>A0A660S651_UNCT6</name>
<dbReference type="EMBL" id="QNBC01000097">
    <property type="protein sequence ID" value="RKX65319.1"/>
    <property type="molecule type" value="Genomic_DNA"/>
</dbReference>
<dbReference type="Proteomes" id="UP000282321">
    <property type="component" value="Unassembled WGS sequence"/>
</dbReference>
<dbReference type="AlphaFoldDB" id="A0A660S651"/>
<feature type="non-terminal residue" evidence="1">
    <location>
        <position position="142"/>
    </location>
</feature>
<gene>
    <name evidence="1" type="ORF">DRP44_06585</name>
</gene>
<reference evidence="1 2" key="1">
    <citation type="submission" date="2018-06" db="EMBL/GenBank/DDBJ databases">
        <title>Extensive metabolic versatility and redundancy in microbially diverse, dynamic hydrothermal sediments.</title>
        <authorList>
            <person name="Dombrowski N."/>
            <person name="Teske A."/>
            <person name="Baker B.J."/>
        </authorList>
    </citation>
    <scope>NUCLEOTIDE SEQUENCE [LARGE SCALE GENOMIC DNA]</scope>
    <source>
        <strain evidence="1">B35_G9</strain>
    </source>
</reference>
<proteinExistence type="predicted"/>
<sequence length="142" mass="16357">MKRVISYFILFFLMFSSMYGFKSIHQIQDSIYENKPFPTPYYPYKITSLNRNRTPKVEKNIVGFSPYWVDNTYLHYDLLTTIALFSVDVNSDGTINNSHNFPAHWSYVIQKAHENGVKVVLTATNFSSSSISSVVGNSTYQN</sequence>
<comment type="caution">
    <text evidence="1">The sequence shown here is derived from an EMBL/GenBank/DDBJ whole genome shotgun (WGS) entry which is preliminary data.</text>
</comment>